<feature type="compositionally biased region" description="Acidic residues" evidence="1">
    <location>
        <begin position="140"/>
        <end position="149"/>
    </location>
</feature>
<proteinExistence type="predicted"/>
<evidence type="ECO:0000313" key="3">
    <source>
        <dbReference type="EMBL" id="GAU98486.1"/>
    </source>
</evidence>
<evidence type="ECO:0000313" key="4">
    <source>
        <dbReference type="Proteomes" id="UP000186922"/>
    </source>
</evidence>
<sequence>MARPLFLSLAVLFLAAFTFAEVKNQGPKNQGPKNPGPKNPTLLRAYDVDSKEEPTKRPSKSYDVEDPSDLDEQAMSADLGLEDERDDEKQPTAYDLETVSDEQDQKFRDIKKTLDKLEKKNPSSSWTDPHVKKTEATDSVQDEFEDATDDSSMTPSERAFIRRIVRRRVFFPFRFFDSNIEDQEGDSMTEDNSNRMTESMEGNMPMDPSMMNNMNEQSMMGQQDGVLLRIPKRILEKLIRKYGSSGARKMRRWSESGRRTSGLRLVRLVPIVLPMSSNDARDAYSGIYDSETY</sequence>
<dbReference type="Proteomes" id="UP000186922">
    <property type="component" value="Unassembled WGS sequence"/>
</dbReference>
<keyword evidence="4" id="KW-1185">Reference proteome</keyword>
<feature type="signal peptide" evidence="2">
    <location>
        <begin position="1"/>
        <end position="20"/>
    </location>
</feature>
<reference evidence="3 4" key="1">
    <citation type="journal article" date="2016" name="Nat. Commun.">
        <title>Extremotolerant tardigrade genome and improved radiotolerance of human cultured cells by tardigrade-unique protein.</title>
        <authorList>
            <person name="Hashimoto T."/>
            <person name="Horikawa D.D."/>
            <person name="Saito Y."/>
            <person name="Kuwahara H."/>
            <person name="Kozuka-Hata H."/>
            <person name="Shin-I T."/>
            <person name="Minakuchi Y."/>
            <person name="Ohishi K."/>
            <person name="Motoyama A."/>
            <person name="Aizu T."/>
            <person name="Enomoto A."/>
            <person name="Kondo K."/>
            <person name="Tanaka S."/>
            <person name="Hara Y."/>
            <person name="Koshikawa S."/>
            <person name="Sagara H."/>
            <person name="Miura T."/>
            <person name="Yokobori S."/>
            <person name="Miyagawa K."/>
            <person name="Suzuki Y."/>
            <person name="Kubo T."/>
            <person name="Oyama M."/>
            <person name="Kohara Y."/>
            <person name="Fujiyama A."/>
            <person name="Arakawa K."/>
            <person name="Katayama T."/>
            <person name="Toyoda A."/>
            <person name="Kunieda T."/>
        </authorList>
    </citation>
    <scope>NUCLEOTIDE SEQUENCE [LARGE SCALE GENOMIC DNA]</scope>
    <source>
        <strain evidence="3 4">YOKOZUNA-1</strain>
    </source>
</reference>
<feature type="chain" id="PRO_5008898184" evidence="2">
    <location>
        <begin position="21"/>
        <end position="293"/>
    </location>
</feature>
<evidence type="ECO:0000256" key="2">
    <source>
        <dbReference type="SAM" id="SignalP"/>
    </source>
</evidence>
<keyword evidence="2" id="KW-0732">Signal</keyword>
<dbReference type="AlphaFoldDB" id="A0A1D1VA16"/>
<protein>
    <submittedName>
        <fullName evidence="3">Uncharacterized protein</fullName>
    </submittedName>
</protein>
<accession>A0A1D1VA16</accession>
<name>A0A1D1VA16_RAMVA</name>
<feature type="region of interest" description="Disordered" evidence="1">
    <location>
        <begin position="23"/>
        <end position="92"/>
    </location>
</feature>
<feature type="compositionally biased region" description="Basic and acidic residues" evidence="1">
    <location>
        <begin position="46"/>
        <end position="63"/>
    </location>
</feature>
<evidence type="ECO:0000256" key="1">
    <source>
        <dbReference type="SAM" id="MobiDB-lite"/>
    </source>
</evidence>
<organism evidence="3 4">
    <name type="scientific">Ramazzottius varieornatus</name>
    <name type="common">Water bear</name>
    <name type="synonym">Tardigrade</name>
    <dbReference type="NCBI Taxonomy" id="947166"/>
    <lineage>
        <taxon>Eukaryota</taxon>
        <taxon>Metazoa</taxon>
        <taxon>Ecdysozoa</taxon>
        <taxon>Tardigrada</taxon>
        <taxon>Eutardigrada</taxon>
        <taxon>Parachela</taxon>
        <taxon>Hypsibioidea</taxon>
        <taxon>Ramazzottiidae</taxon>
        <taxon>Ramazzottius</taxon>
    </lineage>
</organism>
<gene>
    <name evidence="3" type="primary">RvY_09625-1</name>
    <name evidence="3" type="synonym">RvY_09625.1</name>
    <name evidence="3" type="ORF">RvY_09625</name>
</gene>
<feature type="compositionally biased region" description="Low complexity" evidence="1">
    <location>
        <begin position="23"/>
        <end position="33"/>
    </location>
</feature>
<comment type="caution">
    <text evidence="3">The sequence shown here is derived from an EMBL/GenBank/DDBJ whole genome shotgun (WGS) entry which is preliminary data.</text>
</comment>
<feature type="region of interest" description="Disordered" evidence="1">
    <location>
        <begin position="114"/>
        <end position="153"/>
    </location>
</feature>
<dbReference type="EMBL" id="BDGG01000004">
    <property type="protein sequence ID" value="GAU98486.1"/>
    <property type="molecule type" value="Genomic_DNA"/>
</dbReference>